<accession>A0AAV4CTP8</accession>
<dbReference type="EMBL" id="BLXT01006999">
    <property type="protein sequence ID" value="GFO35308.1"/>
    <property type="molecule type" value="Genomic_DNA"/>
</dbReference>
<name>A0AAV4CTP8_9GAST</name>
<proteinExistence type="predicted"/>
<dbReference type="AlphaFoldDB" id="A0AAV4CTP8"/>
<protein>
    <submittedName>
        <fullName evidence="2">Uncharacterized protein</fullName>
    </submittedName>
</protein>
<sequence>MWRHPANHSLPCSKHISVKMARENGAPIVREKPLKRKTVGRKRGKREKKKLEPIGEILFPSQEPIIFFFRNNWEGKDGVSRRLAQAKDSGSENRGPNEHASQGFVPEANRDPHEHVSQDFVPEANTGPNEHASEQSLFI</sequence>
<feature type="region of interest" description="Disordered" evidence="1">
    <location>
        <begin position="80"/>
        <end position="139"/>
    </location>
</feature>
<evidence type="ECO:0000256" key="1">
    <source>
        <dbReference type="SAM" id="MobiDB-lite"/>
    </source>
</evidence>
<organism evidence="2 3">
    <name type="scientific">Plakobranchus ocellatus</name>
    <dbReference type="NCBI Taxonomy" id="259542"/>
    <lineage>
        <taxon>Eukaryota</taxon>
        <taxon>Metazoa</taxon>
        <taxon>Spiralia</taxon>
        <taxon>Lophotrochozoa</taxon>
        <taxon>Mollusca</taxon>
        <taxon>Gastropoda</taxon>
        <taxon>Heterobranchia</taxon>
        <taxon>Euthyneura</taxon>
        <taxon>Panpulmonata</taxon>
        <taxon>Sacoglossa</taxon>
        <taxon>Placobranchoidea</taxon>
        <taxon>Plakobranchidae</taxon>
        <taxon>Plakobranchus</taxon>
    </lineage>
</organism>
<feature type="compositionally biased region" description="Basic and acidic residues" evidence="1">
    <location>
        <begin position="108"/>
        <end position="117"/>
    </location>
</feature>
<evidence type="ECO:0000313" key="2">
    <source>
        <dbReference type="EMBL" id="GFO35308.1"/>
    </source>
</evidence>
<feature type="region of interest" description="Disordered" evidence="1">
    <location>
        <begin position="30"/>
        <end position="50"/>
    </location>
</feature>
<gene>
    <name evidence="2" type="ORF">PoB_006181300</name>
</gene>
<comment type="caution">
    <text evidence="2">The sequence shown here is derived from an EMBL/GenBank/DDBJ whole genome shotgun (WGS) entry which is preliminary data.</text>
</comment>
<evidence type="ECO:0000313" key="3">
    <source>
        <dbReference type="Proteomes" id="UP000735302"/>
    </source>
</evidence>
<reference evidence="2 3" key="1">
    <citation type="journal article" date="2021" name="Elife">
        <title>Chloroplast acquisition without the gene transfer in kleptoplastic sea slugs, Plakobranchus ocellatus.</title>
        <authorList>
            <person name="Maeda T."/>
            <person name="Takahashi S."/>
            <person name="Yoshida T."/>
            <person name="Shimamura S."/>
            <person name="Takaki Y."/>
            <person name="Nagai Y."/>
            <person name="Toyoda A."/>
            <person name="Suzuki Y."/>
            <person name="Arimoto A."/>
            <person name="Ishii H."/>
            <person name="Satoh N."/>
            <person name="Nishiyama T."/>
            <person name="Hasebe M."/>
            <person name="Maruyama T."/>
            <person name="Minagawa J."/>
            <person name="Obokata J."/>
            <person name="Shigenobu S."/>
        </authorList>
    </citation>
    <scope>NUCLEOTIDE SEQUENCE [LARGE SCALE GENOMIC DNA]</scope>
</reference>
<feature type="compositionally biased region" description="Basic residues" evidence="1">
    <location>
        <begin position="33"/>
        <end position="48"/>
    </location>
</feature>
<dbReference type="Proteomes" id="UP000735302">
    <property type="component" value="Unassembled WGS sequence"/>
</dbReference>
<keyword evidence="3" id="KW-1185">Reference proteome</keyword>